<evidence type="ECO:0000313" key="2">
    <source>
        <dbReference type="Proteomes" id="UP001239265"/>
    </source>
</evidence>
<evidence type="ECO:0000313" key="1">
    <source>
        <dbReference type="EMBL" id="MDQ8748162.1"/>
    </source>
</evidence>
<proteinExistence type="predicted"/>
<sequence length="1033" mass="117488">MKILTNLKNKIAASLLFTLAVQFHFGQNVPVIKSPQIYNIEKFGNIPVSLNTGSISYDINLFNYKDIYNGNDYSIRLQYYGTGFTPSKKSNYVGLDWSIDIGGSISREVRGIPDDYTPDSGKSSTTLYGYLEGIRNCNKTNNDIYNYNYPTLGSNGTGIGIKCGTYSYELEPDKFNFNFMGNSGYFFIGNDMMPIIVSDNKNLKIDVSQLSSKQPLNPLQTNGAKCLTKPTTIIITDEKGIKYYFGGNYENLEISYNLLPQEPSQNRFTITAWNLYKIEYPNSNILEIKYRVETPATIDRNFCIDRDIITGVQEPFLLMFDHNIIFKQDINSSNNNYDTNSGNLLYDGSIYWGNTTSYSNNSVTTFSATKKSFPSSIMLNGKNLVNFDFERFEKSASNTIPSLKIRNIVFYDHTGNNIVKEVNLDYYRYKDYFFLEKIKMFRKQPSSMDYLQEYSFDYYDKSTLPDENTGLIDYWGYFNNRPRMNMVPNFTLNKNTGDYIITDNTRDPNPSLSSMGLLKTITYPAKGRSEFIYEPHQYSEKIERNSVSQFKNVIIPFEGSVGGGRISKIINYSNDGSQVGTKEYKYISNYSPFGVNSKSSGLLSNYYRNIIYQRTQTPYSTYEELKAYSDNFIETAMNSFPVQYSEVTEIENNKGYTKYYFTDYKSYPDSSDYKSVDNNLSGTNVNYFPLNIGNINLPYRSNNYKRGRLLKEEIYDQNFSKIKSSNTDYVDVFEGSVNNFATYVADRLRTKYFFKLYGGSFSPSKTIVDEIFNNNLLKSKAEYFYESINKVNLSKMKNTDTDGSSSETTYQYAHEKGNQYLIDKNMIGIPLQTSVTQKQNDNDPGKTISKSEILYPVSQADANARTSGLALPVSVLGFDLQNPEDAAKAQTELTYDLYDNKGNILQYSVKGKPVTVIWGYGQTQPIAKIEGAAYNQVSAYVSAIIAASDADNTQGTDQSEQALIGALDILRNNTALSAYQITTYTYNPLIGVTSITPPSGVRDIYKYDSANRLESVKDVNGNLLKEYQYRYKN</sequence>
<evidence type="ECO:0008006" key="3">
    <source>
        <dbReference type="Google" id="ProtNLM"/>
    </source>
</evidence>
<organism evidence="1 2">
    <name type="scientific">Elizabethkingia miricola</name>
    <name type="common">Chryseobacterium miricola</name>
    <dbReference type="NCBI Taxonomy" id="172045"/>
    <lineage>
        <taxon>Bacteria</taxon>
        <taxon>Pseudomonadati</taxon>
        <taxon>Bacteroidota</taxon>
        <taxon>Flavobacteriia</taxon>
        <taxon>Flavobacteriales</taxon>
        <taxon>Weeksellaceae</taxon>
        <taxon>Elizabethkingia</taxon>
    </lineage>
</organism>
<dbReference type="AlphaFoldDB" id="A0ABD5B424"/>
<dbReference type="RefSeq" id="WP_309046273.1">
    <property type="nucleotide sequence ID" value="NZ_JAUCQJ010000002.1"/>
</dbReference>
<accession>A0ABD5B424</accession>
<gene>
    <name evidence="1" type="ORF">QT385_05905</name>
</gene>
<dbReference type="EMBL" id="JAUCQJ010000002">
    <property type="protein sequence ID" value="MDQ8748162.1"/>
    <property type="molecule type" value="Genomic_DNA"/>
</dbReference>
<reference evidence="1 2" key="1">
    <citation type="submission" date="2023-06" db="EMBL/GenBank/DDBJ databases">
        <title>Nosocomial Elizabethkingia miricola genome.</title>
        <authorList>
            <person name="Morgado S."/>
            <person name="Fonseca E."/>
            <person name="Freitas F."/>
            <person name="Vicente A.C."/>
        </authorList>
    </citation>
    <scope>NUCLEOTIDE SEQUENCE [LARGE SCALE GENOMIC DNA]</scope>
    <source>
        <strain evidence="1 2">EM15</strain>
    </source>
</reference>
<protein>
    <recommendedName>
        <fullName evidence="3">YD repeat-containing protein</fullName>
    </recommendedName>
</protein>
<comment type="caution">
    <text evidence="1">The sequence shown here is derived from an EMBL/GenBank/DDBJ whole genome shotgun (WGS) entry which is preliminary data.</text>
</comment>
<name>A0ABD5B424_ELIMR</name>
<dbReference type="Proteomes" id="UP001239265">
    <property type="component" value="Unassembled WGS sequence"/>
</dbReference>